<dbReference type="Pfam" id="PF19493">
    <property type="entry name" value="Trypco1"/>
    <property type="match status" value="1"/>
</dbReference>
<protein>
    <recommendedName>
        <fullName evidence="1">Trypsin-co-occurring domain-containing protein</fullName>
    </recommendedName>
</protein>
<keyword evidence="3" id="KW-1185">Reference proteome</keyword>
<comment type="caution">
    <text evidence="2">The sequence shown here is derived from an EMBL/GenBank/DDBJ whole genome shotgun (WGS) entry which is preliminary data.</text>
</comment>
<evidence type="ECO:0000259" key="1">
    <source>
        <dbReference type="Pfam" id="PF19493"/>
    </source>
</evidence>
<sequence>MRTFEKVELSTGETIWVAATVAPADAPADREHDDGPQDVFGGRAVKKLQGFGETLGGIVSSVHKSMAGIRPDEVSLEFGLEVGCQAGEWLAGLADVSTNASVTVTLTWNRAEEGELPA</sequence>
<dbReference type="AlphaFoldDB" id="A0A7W9LHY8"/>
<evidence type="ECO:0000313" key="3">
    <source>
        <dbReference type="Proteomes" id="UP000579153"/>
    </source>
</evidence>
<dbReference type="Proteomes" id="UP000579153">
    <property type="component" value="Unassembled WGS sequence"/>
</dbReference>
<name>A0A7W9LHY8_9ACTN</name>
<dbReference type="RefSeq" id="WP_185077349.1">
    <property type="nucleotide sequence ID" value="NZ_JACHMB010000001.1"/>
</dbReference>
<organism evidence="2 3">
    <name type="scientific">Nonomuraea jabiensis</name>
    <dbReference type="NCBI Taxonomy" id="882448"/>
    <lineage>
        <taxon>Bacteria</taxon>
        <taxon>Bacillati</taxon>
        <taxon>Actinomycetota</taxon>
        <taxon>Actinomycetes</taxon>
        <taxon>Streptosporangiales</taxon>
        <taxon>Streptosporangiaceae</taxon>
        <taxon>Nonomuraea</taxon>
    </lineage>
</organism>
<evidence type="ECO:0000313" key="2">
    <source>
        <dbReference type="EMBL" id="MBB5784393.1"/>
    </source>
</evidence>
<accession>A0A7W9LHY8</accession>
<dbReference type="InterPro" id="IPR045794">
    <property type="entry name" value="Trypco1"/>
</dbReference>
<reference evidence="2 3" key="1">
    <citation type="submission" date="2020-08" db="EMBL/GenBank/DDBJ databases">
        <title>Sequencing the genomes of 1000 actinobacteria strains.</title>
        <authorList>
            <person name="Klenk H.-P."/>
        </authorList>
    </citation>
    <scope>NUCLEOTIDE SEQUENCE [LARGE SCALE GENOMIC DNA]</scope>
    <source>
        <strain evidence="2 3">DSM 45507</strain>
    </source>
</reference>
<dbReference type="EMBL" id="JACHMB010000001">
    <property type="protein sequence ID" value="MBB5784393.1"/>
    <property type="molecule type" value="Genomic_DNA"/>
</dbReference>
<feature type="domain" description="Trypsin-co-occurring" evidence="1">
    <location>
        <begin position="7"/>
        <end position="110"/>
    </location>
</feature>
<proteinExistence type="predicted"/>
<gene>
    <name evidence="2" type="ORF">HD596_011149</name>
</gene>
<dbReference type="NCBIfam" id="NF041216">
    <property type="entry name" value="CU044_2847_fam"/>
    <property type="match status" value="1"/>
</dbReference>